<dbReference type="Gene3D" id="3.10.560.10">
    <property type="entry name" value="Outer membrane lipoprotein wza domain like"/>
    <property type="match status" value="1"/>
</dbReference>
<dbReference type="AlphaFoldDB" id="A0A7V8FJR4"/>
<evidence type="ECO:0000313" key="2">
    <source>
        <dbReference type="EMBL" id="KAF1017370.1"/>
    </source>
</evidence>
<feature type="domain" description="Capsule biosynthesis GfcC-like C-terminal" evidence="1">
    <location>
        <begin position="157"/>
        <end position="231"/>
    </location>
</feature>
<evidence type="ECO:0000313" key="3">
    <source>
        <dbReference type="Proteomes" id="UP000487117"/>
    </source>
</evidence>
<organism evidence="2 3">
    <name type="scientific">Stenotrophomonas maltophilia</name>
    <name type="common">Pseudomonas maltophilia</name>
    <name type="synonym">Xanthomonas maltophilia</name>
    <dbReference type="NCBI Taxonomy" id="40324"/>
    <lineage>
        <taxon>Bacteria</taxon>
        <taxon>Pseudomonadati</taxon>
        <taxon>Pseudomonadota</taxon>
        <taxon>Gammaproteobacteria</taxon>
        <taxon>Lysobacterales</taxon>
        <taxon>Lysobacteraceae</taxon>
        <taxon>Stenotrophomonas</taxon>
        <taxon>Stenotrophomonas maltophilia group</taxon>
    </lineage>
</organism>
<comment type="caution">
    <text evidence="2">The sequence shown here is derived from an EMBL/GenBank/DDBJ whole genome shotgun (WGS) entry which is preliminary data.</text>
</comment>
<dbReference type="Pfam" id="PF06251">
    <property type="entry name" value="Caps_syn_GfcC_C"/>
    <property type="match status" value="1"/>
</dbReference>
<accession>A0A7V8FJR4</accession>
<proteinExistence type="predicted"/>
<dbReference type="Proteomes" id="UP000487117">
    <property type="component" value="Unassembled WGS sequence"/>
</dbReference>
<dbReference type="EMBL" id="WNDS01000001">
    <property type="protein sequence ID" value="KAF1017370.1"/>
    <property type="molecule type" value="Genomic_DNA"/>
</dbReference>
<name>A0A7V8FJR4_STEMA</name>
<gene>
    <name evidence="2" type="ORF">GAK31_00635</name>
</gene>
<dbReference type="InterPro" id="IPR010425">
    <property type="entry name" value="Caps_synth_GfcC-like_C"/>
</dbReference>
<reference evidence="3" key="1">
    <citation type="journal article" date="2020" name="MBio">
        <title>Horizontal gene transfer to a defensive symbiont with a reduced genome amongst a multipartite beetle microbiome.</title>
        <authorList>
            <person name="Waterworth S.C."/>
            <person name="Florez L.V."/>
            <person name="Rees E.R."/>
            <person name="Hertweck C."/>
            <person name="Kaltenpoth M."/>
            <person name="Kwan J.C."/>
        </authorList>
    </citation>
    <scope>NUCLEOTIDE SEQUENCE [LARGE SCALE GENOMIC DNA]</scope>
</reference>
<evidence type="ECO:0000259" key="1">
    <source>
        <dbReference type="Pfam" id="PF06251"/>
    </source>
</evidence>
<protein>
    <recommendedName>
        <fullName evidence="1">Capsule biosynthesis GfcC-like C-terminal domain-containing protein</fullName>
    </recommendedName>
</protein>
<sequence length="240" mass="25311">MAASPITVQVTGEVRHAGAHTLPADARLAAAALAAQPTQNAYLLGAALLRDSARTTQARLKAGILFDLETLATTHRTAPALAEAAGRMHTAFSALPVTGREPQLLAPRALEADRRQNRPARDANTLVYPPRPETVTVTGAVVAPCVLRHDAARAPLDYRNACPLLTVASPDDLYLIEADGTVQKLGIALWNRGAPRAAAPGATIFVPLDVRKIAQVAPDFNEEAARFLATQVLEAPGVPH</sequence>